<gene>
    <name evidence="1" type="ORF">KC19_VG088400</name>
</gene>
<organism evidence="1 2">
    <name type="scientific">Ceratodon purpureus</name>
    <name type="common">Fire moss</name>
    <name type="synonym">Dicranum purpureum</name>
    <dbReference type="NCBI Taxonomy" id="3225"/>
    <lineage>
        <taxon>Eukaryota</taxon>
        <taxon>Viridiplantae</taxon>
        <taxon>Streptophyta</taxon>
        <taxon>Embryophyta</taxon>
        <taxon>Bryophyta</taxon>
        <taxon>Bryophytina</taxon>
        <taxon>Bryopsida</taxon>
        <taxon>Dicranidae</taxon>
        <taxon>Pseudoditrichales</taxon>
        <taxon>Ditrichaceae</taxon>
        <taxon>Ceratodon</taxon>
    </lineage>
</organism>
<evidence type="ECO:0000313" key="1">
    <source>
        <dbReference type="EMBL" id="KAG0572358.1"/>
    </source>
</evidence>
<dbReference type="EMBL" id="CM026426">
    <property type="protein sequence ID" value="KAG0572358.1"/>
    <property type="molecule type" value="Genomic_DNA"/>
</dbReference>
<reference evidence="1" key="1">
    <citation type="submission" date="2020-06" db="EMBL/GenBank/DDBJ databases">
        <title>WGS assembly of Ceratodon purpureus strain R40.</title>
        <authorList>
            <person name="Carey S.B."/>
            <person name="Jenkins J."/>
            <person name="Shu S."/>
            <person name="Lovell J.T."/>
            <person name="Sreedasyam A."/>
            <person name="Maumus F."/>
            <person name="Tiley G.P."/>
            <person name="Fernandez-Pozo N."/>
            <person name="Barry K."/>
            <person name="Chen C."/>
            <person name="Wang M."/>
            <person name="Lipzen A."/>
            <person name="Daum C."/>
            <person name="Saski C.A."/>
            <person name="Payton A.C."/>
            <person name="Mcbreen J.C."/>
            <person name="Conrad R.E."/>
            <person name="Kollar L.M."/>
            <person name="Olsson S."/>
            <person name="Huttunen S."/>
            <person name="Landis J.B."/>
            <person name="Wickett N.J."/>
            <person name="Johnson M.G."/>
            <person name="Rensing S.A."/>
            <person name="Grimwood J."/>
            <person name="Schmutz J."/>
            <person name="Mcdaniel S.F."/>
        </authorList>
    </citation>
    <scope>NUCLEOTIDE SEQUENCE</scope>
    <source>
        <strain evidence="1">R40</strain>
    </source>
</reference>
<evidence type="ECO:0008006" key="3">
    <source>
        <dbReference type="Google" id="ProtNLM"/>
    </source>
</evidence>
<sequence>MDGSTDTFAGFEGGNLKNSSWVRAFADRVVFRGANLQNVGISDVSYAWWSESCCFAGWCAGLSAMNGKCSIGCRKRFDVWKVEGCFGSASKAVGGSRW</sequence>
<proteinExistence type="predicted"/>
<accession>A0A8T0HP29</accession>
<name>A0A8T0HP29_CERPU</name>
<protein>
    <recommendedName>
        <fullName evidence="3">Pentapeptide repeat-containing protein</fullName>
    </recommendedName>
</protein>
<keyword evidence="2" id="KW-1185">Reference proteome</keyword>
<comment type="caution">
    <text evidence="1">The sequence shown here is derived from an EMBL/GenBank/DDBJ whole genome shotgun (WGS) entry which is preliminary data.</text>
</comment>
<dbReference type="Proteomes" id="UP000822688">
    <property type="component" value="Chromosome V"/>
</dbReference>
<evidence type="ECO:0000313" key="2">
    <source>
        <dbReference type="Proteomes" id="UP000822688"/>
    </source>
</evidence>
<dbReference type="AlphaFoldDB" id="A0A8T0HP29"/>